<dbReference type="NCBIfam" id="TIGR00757">
    <property type="entry name" value="RNaseEG"/>
    <property type="match status" value="1"/>
</dbReference>
<dbReference type="CDD" id="cd04453">
    <property type="entry name" value="S1_RNase_E"/>
    <property type="match status" value="1"/>
</dbReference>
<dbReference type="InterPro" id="IPR048583">
    <property type="entry name" value="RNase_E_G_thioredoxin-like"/>
</dbReference>
<evidence type="ECO:0000256" key="12">
    <source>
        <dbReference type="ARBA" id="ARBA00022759"/>
    </source>
</evidence>
<dbReference type="Pfam" id="PF20833">
    <property type="entry name" value="RNase_E_G_Thio"/>
    <property type="match status" value="1"/>
</dbReference>
<dbReference type="GO" id="GO:0000049">
    <property type="term" value="F:tRNA binding"/>
    <property type="evidence" value="ECO:0007669"/>
    <property type="project" value="UniProtKB-KW"/>
</dbReference>
<evidence type="ECO:0000256" key="1">
    <source>
        <dbReference type="ARBA" id="ARBA00001946"/>
    </source>
</evidence>
<keyword evidence="7" id="KW-0820">tRNA-binding</keyword>
<keyword evidence="12" id="KW-0255">Endonuclease</keyword>
<dbReference type="Proteomes" id="UP000310334">
    <property type="component" value="Unassembled WGS sequence"/>
</dbReference>
<dbReference type="GO" id="GO:0004519">
    <property type="term" value="F:endonuclease activity"/>
    <property type="evidence" value="ECO:0007669"/>
    <property type="project" value="UniProtKB-KW"/>
</dbReference>
<dbReference type="InterPro" id="IPR004659">
    <property type="entry name" value="RNase_E/G"/>
</dbReference>
<dbReference type="SMART" id="SM00316">
    <property type="entry name" value="S1"/>
    <property type="match status" value="1"/>
</dbReference>
<dbReference type="EMBL" id="SSNT01000003">
    <property type="protein sequence ID" value="THF81842.1"/>
    <property type="molecule type" value="Genomic_DNA"/>
</dbReference>
<dbReference type="Gene3D" id="2.40.50.140">
    <property type="entry name" value="Nucleic acid-binding proteins"/>
    <property type="match status" value="1"/>
</dbReference>
<dbReference type="GO" id="GO:0005737">
    <property type="term" value="C:cytoplasm"/>
    <property type="evidence" value="ECO:0007669"/>
    <property type="project" value="UniProtKB-SubCell"/>
</dbReference>
<dbReference type="PROSITE" id="PS50126">
    <property type="entry name" value="S1"/>
    <property type="match status" value="1"/>
</dbReference>
<accession>A0A4S4C404</accession>
<evidence type="ECO:0000256" key="8">
    <source>
        <dbReference type="ARBA" id="ARBA00022694"/>
    </source>
</evidence>
<dbReference type="InterPro" id="IPR012340">
    <property type="entry name" value="NA-bd_OB-fold"/>
</dbReference>
<comment type="cofactor">
    <cofactor evidence="1">
        <name>Mg(2+)</name>
        <dbReference type="ChEBI" id="CHEBI:18420"/>
    </cofactor>
</comment>
<sequence>MPFCHRKKVNVVRKLIINEKTKEIRCAVTEQNQLTEIHQTYSFENEIVGNIYIGRVTKVLPGMQAAFVDLGLKHNGYLHRNDLITFQQKGNTSSQTSISQYVREGEQLLVQVVKEGSDQKGPKLTTNIEFSGKLLVYMPYGDYVAVSKKVSNENERNRLLYIAQELCEGNEGLLFRTECYEKSAEEIKSEYINLKKQFQDLQKSTHKKPICVFEARTFVDRIVNELAIQTDDTIISDQIESVKKLKKQFPSSTVLYHDKKESIFSAYKIDQEIDKLLKQIVWLKNGAYIIIERTEAMTIIDVNTGKFSGKLSMRDTVLKTNQLAAIEIAKQIRLRNISGIILIDFIDMKHKEDKSSIVETVKHEMKKDRIQHKVLGFTELNILQITRKKVRRPLEESLTDHCPTCNGTGRIPSLEAVAYKLERELWEHQFMDEEAIWVEATTDVIRLIKGENEEHLKQLEEALKYKVICTTISSIIPTYQIKQIGDLASIRDRIKEI</sequence>
<keyword evidence="8" id="KW-0819">tRNA processing</keyword>
<evidence type="ECO:0000256" key="14">
    <source>
        <dbReference type="ARBA" id="ARBA00022842"/>
    </source>
</evidence>
<evidence type="ECO:0000313" key="17">
    <source>
        <dbReference type="EMBL" id="THF81842.1"/>
    </source>
</evidence>
<dbReference type="GO" id="GO:0016787">
    <property type="term" value="F:hydrolase activity"/>
    <property type="evidence" value="ECO:0007669"/>
    <property type="project" value="UniProtKB-KW"/>
</dbReference>
<evidence type="ECO:0000256" key="15">
    <source>
        <dbReference type="ARBA" id="ARBA00022884"/>
    </source>
</evidence>
<keyword evidence="15" id="KW-0694">RNA-binding</keyword>
<dbReference type="SUPFAM" id="SSF50249">
    <property type="entry name" value="Nucleic acid-binding proteins"/>
    <property type="match status" value="1"/>
</dbReference>
<keyword evidence="14" id="KW-0460">Magnesium</keyword>
<evidence type="ECO:0000259" key="16">
    <source>
        <dbReference type="PROSITE" id="PS50126"/>
    </source>
</evidence>
<dbReference type="AlphaFoldDB" id="A0A4S4C404"/>
<feature type="domain" description="S1 motif" evidence="16">
    <location>
        <begin position="49"/>
        <end position="127"/>
    </location>
</feature>
<protein>
    <recommendedName>
        <fullName evidence="4">Ribonuclease G</fullName>
    </recommendedName>
</protein>
<dbReference type="Pfam" id="PF10150">
    <property type="entry name" value="RNase_E_G"/>
    <property type="match status" value="1"/>
</dbReference>
<dbReference type="PANTHER" id="PTHR30001">
    <property type="entry name" value="RIBONUCLEASE"/>
    <property type="match status" value="1"/>
</dbReference>
<dbReference type="InterPro" id="IPR019307">
    <property type="entry name" value="RNA-bd_AU-1/RNase_E/G"/>
</dbReference>
<keyword evidence="13" id="KW-0378">Hydrolase</keyword>
<comment type="similarity">
    <text evidence="3">Belongs to the RNase E/G family. RNase G subfamily.</text>
</comment>
<proteinExistence type="inferred from homology"/>
<dbReference type="GO" id="GO:0006364">
    <property type="term" value="P:rRNA processing"/>
    <property type="evidence" value="ECO:0007669"/>
    <property type="project" value="UniProtKB-KW"/>
</dbReference>
<comment type="subcellular location">
    <subcellularLocation>
        <location evidence="2">Cytoplasm</location>
    </subcellularLocation>
</comment>
<evidence type="ECO:0000256" key="11">
    <source>
        <dbReference type="ARBA" id="ARBA00022730"/>
    </source>
</evidence>
<dbReference type="GO" id="GO:0008033">
    <property type="term" value="P:tRNA processing"/>
    <property type="evidence" value="ECO:0007669"/>
    <property type="project" value="UniProtKB-KW"/>
</dbReference>
<dbReference type="OrthoDB" id="9804278at2"/>
<keyword evidence="11" id="KW-0699">rRNA-binding</keyword>
<keyword evidence="18" id="KW-1185">Reference proteome</keyword>
<evidence type="ECO:0000256" key="7">
    <source>
        <dbReference type="ARBA" id="ARBA00022555"/>
    </source>
</evidence>
<evidence type="ECO:0000256" key="9">
    <source>
        <dbReference type="ARBA" id="ARBA00022722"/>
    </source>
</evidence>
<organism evidence="17 18">
    <name type="scientific">Metabacillus sediminilitoris</name>
    <dbReference type="NCBI Taxonomy" id="2567941"/>
    <lineage>
        <taxon>Bacteria</taxon>
        <taxon>Bacillati</taxon>
        <taxon>Bacillota</taxon>
        <taxon>Bacilli</taxon>
        <taxon>Bacillales</taxon>
        <taxon>Bacillaceae</taxon>
        <taxon>Metabacillus</taxon>
    </lineage>
</organism>
<dbReference type="PANTHER" id="PTHR30001:SF0">
    <property type="entry name" value="RIBONUCLEASE G"/>
    <property type="match status" value="1"/>
</dbReference>
<keyword evidence="9" id="KW-0540">Nuclease</keyword>
<dbReference type="Gene3D" id="3.40.1260.20">
    <property type="entry name" value="Ribonuclease E, catalytic domain"/>
    <property type="match status" value="1"/>
</dbReference>
<dbReference type="GO" id="GO:0019843">
    <property type="term" value="F:rRNA binding"/>
    <property type="evidence" value="ECO:0007669"/>
    <property type="project" value="UniProtKB-KW"/>
</dbReference>
<evidence type="ECO:0000256" key="6">
    <source>
        <dbReference type="ARBA" id="ARBA00022552"/>
    </source>
</evidence>
<evidence type="ECO:0000256" key="13">
    <source>
        <dbReference type="ARBA" id="ARBA00022801"/>
    </source>
</evidence>
<name>A0A4S4C404_9BACI</name>
<evidence type="ECO:0000313" key="18">
    <source>
        <dbReference type="Proteomes" id="UP000310334"/>
    </source>
</evidence>
<dbReference type="GO" id="GO:0004540">
    <property type="term" value="F:RNA nuclease activity"/>
    <property type="evidence" value="ECO:0007669"/>
    <property type="project" value="InterPro"/>
</dbReference>
<keyword evidence="10" id="KW-0479">Metal-binding</keyword>
<evidence type="ECO:0000256" key="10">
    <source>
        <dbReference type="ARBA" id="ARBA00022723"/>
    </source>
</evidence>
<dbReference type="InterPro" id="IPR003029">
    <property type="entry name" value="S1_domain"/>
</dbReference>
<reference evidence="17 18" key="1">
    <citation type="submission" date="2019-04" db="EMBL/GenBank/DDBJ databases">
        <title>Bacillus sediminilitoris sp. nov., isolated from a tidal flat sediment on the East China Sea.</title>
        <authorList>
            <person name="Wei Y."/>
            <person name="Mao H."/>
            <person name="Fang J."/>
        </authorList>
    </citation>
    <scope>NUCLEOTIDE SEQUENCE [LARGE SCALE GENOMIC DNA]</scope>
    <source>
        <strain evidence="17 18">DSL-17</strain>
    </source>
</reference>
<evidence type="ECO:0000256" key="2">
    <source>
        <dbReference type="ARBA" id="ARBA00004496"/>
    </source>
</evidence>
<gene>
    <name evidence="17" type="ORF">E6W99_04120</name>
</gene>
<keyword evidence="5" id="KW-0963">Cytoplasm</keyword>
<evidence type="ECO:0000256" key="3">
    <source>
        <dbReference type="ARBA" id="ARBA00005663"/>
    </source>
</evidence>
<comment type="caution">
    <text evidence="17">The sequence shown here is derived from an EMBL/GenBank/DDBJ whole genome shotgun (WGS) entry which is preliminary data.</text>
</comment>
<evidence type="ECO:0000256" key="5">
    <source>
        <dbReference type="ARBA" id="ARBA00022490"/>
    </source>
</evidence>
<evidence type="ECO:0000256" key="4">
    <source>
        <dbReference type="ARBA" id="ARBA00017719"/>
    </source>
</evidence>
<dbReference type="GO" id="GO:0046872">
    <property type="term" value="F:metal ion binding"/>
    <property type="evidence" value="ECO:0007669"/>
    <property type="project" value="UniProtKB-KW"/>
</dbReference>
<keyword evidence="6" id="KW-0698">rRNA processing</keyword>